<name>A0A6J5ZX54_9ZZZZ</name>
<protein>
    <submittedName>
        <fullName evidence="2">Unannotated protein</fullName>
    </submittedName>
</protein>
<feature type="compositionally biased region" description="Basic and acidic residues" evidence="1">
    <location>
        <begin position="113"/>
        <end position="126"/>
    </location>
</feature>
<feature type="region of interest" description="Disordered" evidence="1">
    <location>
        <begin position="213"/>
        <end position="288"/>
    </location>
</feature>
<evidence type="ECO:0000313" key="2">
    <source>
        <dbReference type="EMBL" id="CAB4347234.1"/>
    </source>
</evidence>
<proteinExistence type="predicted"/>
<accession>A0A6J5ZX54</accession>
<reference evidence="2" key="1">
    <citation type="submission" date="2020-05" db="EMBL/GenBank/DDBJ databases">
        <authorList>
            <person name="Chiriac C."/>
            <person name="Salcher M."/>
            <person name="Ghai R."/>
            <person name="Kavagutti S V."/>
        </authorList>
    </citation>
    <scope>NUCLEOTIDE SEQUENCE</scope>
</reference>
<feature type="compositionally biased region" description="Basic and acidic residues" evidence="1">
    <location>
        <begin position="143"/>
        <end position="152"/>
    </location>
</feature>
<evidence type="ECO:0000256" key="1">
    <source>
        <dbReference type="SAM" id="MobiDB-lite"/>
    </source>
</evidence>
<feature type="region of interest" description="Disordered" evidence="1">
    <location>
        <begin position="57"/>
        <end position="76"/>
    </location>
</feature>
<feature type="compositionally biased region" description="Basic and acidic residues" evidence="1">
    <location>
        <begin position="57"/>
        <end position="70"/>
    </location>
</feature>
<sequence>MADHECRDLRVPDRVGAKDRVVDRRLGGAEDVGAVAERVGDQKEARLPLEDEKREVMRNDIGERDRDQRVGEAAGQLRRRRLAGACAVHSDDGEPVEPAYEPHKQQQPNRVGGLDRRSCRKAERSEQVTQLLGHPARSRPHRPLRETIEAGRPDQNTDDGYRTGSLRHLECPNKRCAQAAATAVPVERRKQREEAEGNAEAVCVAAPFLGTEAAHPNQHHGGVDQRHDRKRAWLLAPAPDQLNPGEAENHQGGRPASKTLRVADRRRQPAANARCRPADATADCAPRA</sequence>
<gene>
    <name evidence="2" type="ORF">UFOPK3522_01616</name>
</gene>
<feature type="region of interest" description="Disordered" evidence="1">
    <location>
        <begin position="84"/>
        <end position="166"/>
    </location>
</feature>
<organism evidence="2">
    <name type="scientific">freshwater metagenome</name>
    <dbReference type="NCBI Taxonomy" id="449393"/>
    <lineage>
        <taxon>unclassified sequences</taxon>
        <taxon>metagenomes</taxon>
        <taxon>ecological metagenomes</taxon>
    </lineage>
</organism>
<dbReference type="AlphaFoldDB" id="A0A6J5ZX54"/>
<dbReference type="EMBL" id="CAESAO010000201">
    <property type="protein sequence ID" value="CAB4347234.1"/>
    <property type="molecule type" value="Genomic_DNA"/>
</dbReference>